<dbReference type="EMBL" id="JACNIG010000198">
    <property type="protein sequence ID" value="MBC8432006.1"/>
    <property type="molecule type" value="Genomic_DNA"/>
</dbReference>
<feature type="compositionally biased region" description="Basic and acidic residues" evidence="1">
    <location>
        <begin position="173"/>
        <end position="184"/>
    </location>
</feature>
<sequence>MTRDQLEHAIRAACDVSKDTELWIFGSQAILGEFPNAPESLRASIEVDVQPKNRPETVDDIDGTLGGLSLFHKTHGFYVHGISIESAKLPDGWDQRTVPVNDPISTHGKTGLEPSRCVVWPRPKCATFDDLFSLDAFHAHLSTCDIPLPKTACRLENHPYHRHSPVHPTISAKDGDPDAEKPDPWGRSPFADYWKKEIRVGRARTVETMGPPVCSFCPLTTDP</sequence>
<accession>A0A8J6TM12</accession>
<organism evidence="2 3">
    <name type="scientific">Candidatus Desulfatibia vada</name>
    <dbReference type="NCBI Taxonomy" id="2841696"/>
    <lineage>
        <taxon>Bacteria</taxon>
        <taxon>Pseudomonadati</taxon>
        <taxon>Thermodesulfobacteriota</taxon>
        <taxon>Desulfobacteria</taxon>
        <taxon>Desulfobacterales</taxon>
        <taxon>Desulfobacterales incertae sedis</taxon>
        <taxon>Candidatus Desulfatibia</taxon>
    </lineage>
</organism>
<protein>
    <submittedName>
        <fullName evidence="2">Uncharacterized protein</fullName>
    </submittedName>
</protein>
<dbReference type="AlphaFoldDB" id="A0A8J6TM12"/>
<evidence type="ECO:0000313" key="3">
    <source>
        <dbReference type="Proteomes" id="UP000605201"/>
    </source>
</evidence>
<proteinExistence type="predicted"/>
<evidence type="ECO:0000256" key="1">
    <source>
        <dbReference type="SAM" id="MobiDB-lite"/>
    </source>
</evidence>
<feature type="region of interest" description="Disordered" evidence="1">
    <location>
        <begin position="164"/>
        <end position="186"/>
    </location>
</feature>
<name>A0A8J6TM12_9BACT</name>
<gene>
    <name evidence="2" type="ORF">H8D96_08810</name>
</gene>
<comment type="caution">
    <text evidence="2">The sequence shown here is derived from an EMBL/GenBank/DDBJ whole genome shotgun (WGS) entry which is preliminary data.</text>
</comment>
<dbReference type="Proteomes" id="UP000605201">
    <property type="component" value="Unassembled WGS sequence"/>
</dbReference>
<evidence type="ECO:0000313" key="2">
    <source>
        <dbReference type="EMBL" id="MBC8432006.1"/>
    </source>
</evidence>
<reference evidence="2 3" key="1">
    <citation type="submission" date="2020-08" db="EMBL/GenBank/DDBJ databases">
        <title>Bridging the membrane lipid divide: bacteria of the FCB group superphylum have the potential to synthesize archaeal ether lipids.</title>
        <authorList>
            <person name="Villanueva L."/>
            <person name="Von Meijenfeldt F.A.B."/>
            <person name="Westbye A.B."/>
            <person name="Yadav S."/>
            <person name="Hopmans E.C."/>
            <person name="Dutilh B.E."/>
            <person name="Sinninghe Damste J.S."/>
        </authorList>
    </citation>
    <scope>NUCLEOTIDE SEQUENCE [LARGE SCALE GENOMIC DNA]</scope>
    <source>
        <strain evidence="2">NIOZ-UU17</strain>
    </source>
</reference>